<evidence type="ECO:0000313" key="3">
    <source>
        <dbReference type="Proteomes" id="UP000008827"/>
    </source>
</evidence>
<reference evidence="2" key="2">
    <citation type="submission" date="2018-02" db="UniProtKB">
        <authorList>
            <consortium name="EnsemblPlants"/>
        </authorList>
    </citation>
    <scope>IDENTIFICATION</scope>
    <source>
        <strain evidence="2">Williams 82</strain>
    </source>
</reference>
<dbReference type="AlphaFoldDB" id="A0A0R0FZD8"/>
<name>A0A0R0FZD8_SOYBN</name>
<dbReference type="EMBL" id="CM000849">
    <property type="protein sequence ID" value="KRH07663.1"/>
    <property type="molecule type" value="Genomic_DNA"/>
</dbReference>
<dbReference type="InParanoid" id="A0A0R0FZD8"/>
<reference evidence="1 2" key="1">
    <citation type="journal article" date="2010" name="Nature">
        <title>Genome sequence of the palaeopolyploid soybean.</title>
        <authorList>
            <person name="Schmutz J."/>
            <person name="Cannon S.B."/>
            <person name="Schlueter J."/>
            <person name="Ma J."/>
            <person name="Mitros T."/>
            <person name="Nelson W."/>
            <person name="Hyten D.L."/>
            <person name="Song Q."/>
            <person name="Thelen J.J."/>
            <person name="Cheng J."/>
            <person name="Xu D."/>
            <person name="Hellsten U."/>
            <person name="May G.D."/>
            <person name="Yu Y."/>
            <person name="Sakurai T."/>
            <person name="Umezawa T."/>
            <person name="Bhattacharyya M.K."/>
            <person name="Sandhu D."/>
            <person name="Valliyodan B."/>
            <person name="Lindquist E."/>
            <person name="Peto M."/>
            <person name="Grant D."/>
            <person name="Shu S."/>
            <person name="Goodstein D."/>
            <person name="Barry K."/>
            <person name="Futrell-Griggs M."/>
            <person name="Abernathy B."/>
            <person name="Du J."/>
            <person name="Tian Z."/>
            <person name="Zhu L."/>
            <person name="Gill N."/>
            <person name="Joshi T."/>
            <person name="Libault M."/>
            <person name="Sethuraman A."/>
            <person name="Zhang X.-C."/>
            <person name="Shinozaki K."/>
            <person name="Nguyen H.T."/>
            <person name="Wing R.A."/>
            <person name="Cregan P."/>
            <person name="Specht J."/>
            <person name="Grimwood J."/>
            <person name="Rokhsar D."/>
            <person name="Stacey G."/>
            <person name="Shoemaker R.C."/>
            <person name="Jackson S.A."/>
        </authorList>
    </citation>
    <scope>NUCLEOTIDE SEQUENCE</scope>
    <source>
        <strain evidence="2">cv. Williams 82</strain>
        <tissue evidence="1">Callus</tissue>
    </source>
</reference>
<dbReference type="Proteomes" id="UP000008827">
    <property type="component" value="Chromosome 16"/>
</dbReference>
<proteinExistence type="predicted"/>
<evidence type="ECO:0000313" key="2">
    <source>
        <dbReference type="EnsemblPlants" id="KRH07663"/>
    </source>
</evidence>
<sequence length="84" mass="9386">MQVQCLVAVKLHTSTFPRLYCEKGKSVIVRRISQKAKSHIAWDNFGSGVYIPFCDMQEVHEFGSQGLIVASNNSNSQISHNFGN</sequence>
<accession>A0A0R0FZD8</accession>
<evidence type="ECO:0000313" key="1">
    <source>
        <dbReference type="EMBL" id="KRH07663.1"/>
    </source>
</evidence>
<dbReference type="Gramene" id="KRH07663">
    <property type="protein sequence ID" value="KRH07663"/>
    <property type="gene ID" value="GLYMA_16G102500"/>
</dbReference>
<organism evidence="1">
    <name type="scientific">Glycine max</name>
    <name type="common">Soybean</name>
    <name type="synonym">Glycine hispida</name>
    <dbReference type="NCBI Taxonomy" id="3847"/>
    <lineage>
        <taxon>Eukaryota</taxon>
        <taxon>Viridiplantae</taxon>
        <taxon>Streptophyta</taxon>
        <taxon>Embryophyta</taxon>
        <taxon>Tracheophyta</taxon>
        <taxon>Spermatophyta</taxon>
        <taxon>Magnoliopsida</taxon>
        <taxon>eudicotyledons</taxon>
        <taxon>Gunneridae</taxon>
        <taxon>Pentapetalae</taxon>
        <taxon>rosids</taxon>
        <taxon>fabids</taxon>
        <taxon>Fabales</taxon>
        <taxon>Fabaceae</taxon>
        <taxon>Papilionoideae</taxon>
        <taxon>50 kb inversion clade</taxon>
        <taxon>NPAAA clade</taxon>
        <taxon>indigoferoid/millettioid clade</taxon>
        <taxon>Phaseoleae</taxon>
        <taxon>Glycine</taxon>
        <taxon>Glycine subgen. Soja</taxon>
    </lineage>
</organism>
<gene>
    <name evidence="1" type="ORF">GLYMA_16G102500</name>
</gene>
<dbReference type="EnsemblPlants" id="KRH07663">
    <property type="protein sequence ID" value="KRH07663"/>
    <property type="gene ID" value="GLYMA_16G102500"/>
</dbReference>
<keyword evidence="3" id="KW-1185">Reference proteome</keyword>
<reference evidence="1" key="3">
    <citation type="submission" date="2018-07" db="EMBL/GenBank/DDBJ databases">
        <title>WGS assembly of Glycine max.</title>
        <authorList>
            <person name="Schmutz J."/>
            <person name="Cannon S."/>
            <person name="Schlueter J."/>
            <person name="Ma J."/>
            <person name="Mitros T."/>
            <person name="Nelson W."/>
            <person name="Hyten D."/>
            <person name="Song Q."/>
            <person name="Thelen J."/>
            <person name="Cheng J."/>
            <person name="Xu D."/>
            <person name="Hellsten U."/>
            <person name="May G."/>
            <person name="Yu Y."/>
            <person name="Sakurai T."/>
            <person name="Umezawa T."/>
            <person name="Bhattacharyya M."/>
            <person name="Sandhu D."/>
            <person name="Valliyodan B."/>
            <person name="Lindquist E."/>
            <person name="Peto M."/>
            <person name="Grant D."/>
            <person name="Shu S."/>
            <person name="Goodstein D."/>
            <person name="Barry K."/>
            <person name="Futrell-Griggs M."/>
            <person name="Abernathy B."/>
            <person name="Du J."/>
            <person name="Tian Z."/>
            <person name="Zhu L."/>
            <person name="Gill N."/>
            <person name="Joshi T."/>
            <person name="Libault M."/>
            <person name="Sethuraman A."/>
            <person name="Zhang X."/>
            <person name="Shinozaki K."/>
            <person name="Nguyen H."/>
            <person name="Wing R."/>
            <person name="Cregan P."/>
            <person name="Specht J."/>
            <person name="Grimwood J."/>
            <person name="Rokhsar D."/>
            <person name="Stacey G."/>
            <person name="Shoemaker R."/>
            <person name="Jackson S."/>
        </authorList>
    </citation>
    <scope>NUCLEOTIDE SEQUENCE</scope>
    <source>
        <tissue evidence="1">Callus</tissue>
    </source>
</reference>
<protein>
    <submittedName>
        <fullName evidence="1 2">Uncharacterized protein</fullName>
    </submittedName>
</protein>